<protein>
    <submittedName>
        <fullName evidence="1">Uncharacterized protein</fullName>
    </submittedName>
</protein>
<reference evidence="1" key="1">
    <citation type="submission" date="2022-03" db="EMBL/GenBank/DDBJ databases">
        <title>Draft genome sequence of Aduncisulcus paluster, a free-living microaerophilic Fornicata.</title>
        <authorList>
            <person name="Yuyama I."/>
            <person name="Kume K."/>
            <person name="Tamura T."/>
            <person name="Inagaki Y."/>
            <person name="Hashimoto T."/>
        </authorList>
    </citation>
    <scope>NUCLEOTIDE SEQUENCE</scope>
    <source>
        <strain evidence="1">NY0171</strain>
    </source>
</reference>
<proteinExistence type="predicted"/>
<accession>A0ABQ5K6K1</accession>
<keyword evidence="2" id="KW-1185">Reference proteome</keyword>
<name>A0ABQ5K6K1_9EUKA</name>
<comment type="caution">
    <text evidence="1">The sequence shown here is derived from an EMBL/GenBank/DDBJ whole genome shotgun (WGS) entry which is preliminary data.</text>
</comment>
<evidence type="ECO:0000313" key="2">
    <source>
        <dbReference type="Proteomes" id="UP001057375"/>
    </source>
</evidence>
<gene>
    <name evidence="1" type="ORF">ADUPG1_000497</name>
</gene>
<dbReference type="Proteomes" id="UP001057375">
    <property type="component" value="Unassembled WGS sequence"/>
</dbReference>
<sequence>MKCIVSLSHLNITFRSPSPLKGVYISVNSEFDSLYLLLTFTFSDKKKVSKKYEISLSRCRKVGEFGLFFLPIDLCDVVSCEIRGKNNWNDENDLRFPIISLDFVEEKYTDPYSHSVVFDTREIVTSEILRKCIQDKRNVNKESIVIHTHVFDPAFATNLFDSFLVEAINSSKQFYRIHIIAHSVEYDLPVDHIEGENDKHLVDHITEVFKKDLKDDRVLLIELPRGIVIHKSNLNPEIQVFDYHKAVKEVDEEISSSGFSFDTFESKLQDSKQFGLDLLYRGMISKNIAAVDFSRDTEPESPHILPEFSIAYQSKYCHDICSTFNLRNIKYNNLYNSMRLIDYAAHYGDVLVLRELVRHPNYPDYKDGSLNSIIEIAIMSPLHYSPEIIAGLLKLPVSDPQPKNMEEFIKEYKISSFTDSEKEELRKKQKQSLIAFGKMKKFIFNEYKISLWHTDSGEIYKKLIEIAQKYSKKICLCEGGSNTRGFLQYSELLLNF</sequence>
<evidence type="ECO:0000313" key="1">
    <source>
        <dbReference type="EMBL" id="GKT28198.1"/>
    </source>
</evidence>
<organism evidence="1 2">
    <name type="scientific">Aduncisulcus paluster</name>
    <dbReference type="NCBI Taxonomy" id="2918883"/>
    <lineage>
        <taxon>Eukaryota</taxon>
        <taxon>Metamonada</taxon>
        <taxon>Carpediemonas-like organisms</taxon>
        <taxon>Aduncisulcus</taxon>
    </lineage>
</organism>
<dbReference type="EMBL" id="BQXS01000181">
    <property type="protein sequence ID" value="GKT28198.1"/>
    <property type="molecule type" value="Genomic_DNA"/>
</dbReference>